<accession>A0ABD1F1Z6</accession>
<feature type="compositionally biased region" description="Polar residues" evidence="6">
    <location>
        <begin position="108"/>
        <end position="118"/>
    </location>
</feature>
<dbReference type="GO" id="GO:0005912">
    <property type="term" value="C:adherens junction"/>
    <property type="evidence" value="ECO:0007669"/>
    <property type="project" value="UniProtKB-SubCell"/>
</dbReference>
<evidence type="ECO:0000256" key="4">
    <source>
        <dbReference type="ARBA" id="ARBA00023054"/>
    </source>
</evidence>
<feature type="coiled-coil region" evidence="5">
    <location>
        <begin position="189"/>
        <end position="216"/>
    </location>
</feature>
<evidence type="ECO:0000313" key="8">
    <source>
        <dbReference type="Proteomes" id="UP001566132"/>
    </source>
</evidence>
<dbReference type="InterPro" id="IPR019359">
    <property type="entry name" value="CCDC85"/>
</dbReference>
<organism evidence="7 8">
    <name type="scientific">Hypothenemus hampei</name>
    <name type="common">Coffee berry borer</name>
    <dbReference type="NCBI Taxonomy" id="57062"/>
    <lineage>
        <taxon>Eukaryota</taxon>
        <taxon>Metazoa</taxon>
        <taxon>Ecdysozoa</taxon>
        <taxon>Arthropoda</taxon>
        <taxon>Hexapoda</taxon>
        <taxon>Insecta</taxon>
        <taxon>Pterygota</taxon>
        <taxon>Neoptera</taxon>
        <taxon>Endopterygota</taxon>
        <taxon>Coleoptera</taxon>
        <taxon>Polyphaga</taxon>
        <taxon>Cucujiformia</taxon>
        <taxon>Curculionidae</taxon>
        <taxon>Scolytinae</taxon>
        <taxon>Hypothenemus</taxon>
    </lineage>
</organism>
<evidence type="ECO:0008006" key="9">
    <source>
        <dbReference type="Google" id="ProtNLM"/>
    </source>
</evidence>
<keyword evidence="8" id="KW-1185">Reference proteome</keyword>
<proteinExistence type="inferred from homology"/>
<feature type="region of interest" description="Disordered" evidence="6">
    <location>
        <begin position="292"/>
        <end position="333"/>
    </location>
</feature>
<reference evidence="7 8" key="1">
    <citation type="submission" date="2024-05" db="EMBL/GenBank/DDBJ databases">
        <title>Genetic variation in Jamaican populations of the coffee berry borer (Hypothenemus hampei).</title>
        <authorList>
            <person name="Errbii M."/>
            <person name="Myrie A."/>
        </authorList>
    </citation>
    <scope>NUCLEOTIDE SEQUENCE [LARGE SCALE GENOMIC DNA]</scope>
    <source>
        <strain evidence="7">JA-Hopewell-2020-01-JO</strain>
        <tissue evidence="7">Whole body</tissue>
    </source>
</reference>
<feature type="region of interest" description="Disordered" evidence="6">
    <location>
        <begin position="108"/>
        <end position="147"/>
    </location>
</feature>
<feature type="compositionally biased region" description="Basic and acidic residues" evidence="6">
    <location>
        <begin position="422"/>
        <end position="433"/>
    </location>
</feature>
<protein>
    <recommendedName>
        <fullName evidence="9">Coiled-coil domain-containing protein 85C</fullName>
    </recommendedName>
</protein>
<sequence length="472" mass="53669">MSGKKPFLNAKSSTDEAVVAPSGTTTSTTVPPRYQPPPIPNSTGILKHSVVKDATKLYPAKIPEPNLNQTKYYPITQQLQKQYYPNHYPPQNVPVRSEEYNAKITQVQVHQTDNSNRSRPLDEPGIPQISTNDLRNLPVGLPQNGQDHRAHRPLVRYEEEFLRPEMLKFVRKPDDPRLISAAQDPARHMQSLLLDLRALKEQNQHLADDNQELRDLCCFLDDDRQKGRKLAREWQRFGRYTASVMRQEVSAYQSKLRELDNKQQELIKDNLELKELCLYLDEERGNVICPSCGSTTTTTNLRDDGDGSSSSTNADEPAVPQQFTTNGPRRSASRERIMHESLARQRSTFNDQIMQYVRSLEHRVKQLEEDKRSLTHKINQIATTTGDPSLAVPPDPPIGGLSGRPEAVVRALQVLEVREQLEREGRGVERGDIPSDGTNQPHDMDDGQKALLWEMCNVVWRKLEEGPPTSRR</sequence>
<dbReference type="PANTHER" id="PTHR13546:SF15">
    <property type="entry name" value="CCDC85"/>
    <property type="match status" value="1"/>
</dbReference>
<keyword evidence="3" id="KW-0965">Cell junction</keyword>
<comment type="caution">
    <text evidence="7">The sequence shown here is derived from an EMBL/GenBank/DDBJ whole genome shotgun (WGS) entry which is preliminary data.</text>
</comment>
<keyword evidence="4 5" id="KW-0175">Coiled coil</keyword>
<dbReference type="EMBL" id="JBDJPC010000003">
    <property type="protein sequence ID" value="KAL1509273.1"/>
    <property type="molecule type" value="Genomic_DNA"/>
</dbReference>
<feature type="coiled-coil region" evidence="5">
    <location>
        <begin position="350"/>
        <end position="384"/>
    </location>
</feature>
<feature type="region of interest" description="Disordered" evidence="6">
    <location>
        <begin position="422"/>
        <end position="446"/>
    </location>
</feature>
<feature type="region of interest" description="Disordered" evidence="6">
    <location>
        <begin position="1"/>
        <end position="45"/>
    </location>
</feature>
<evidence type="ECO:0000313" key="7">
    <source>
        <dbReference type="EMBL" id="KAL1509273.1"/>
    </source>
</evidence>
<name>A0ABD1F1Z6_HYPHA</name>
<comment type="similarity">
    <text evidence="2">Belongs to the CCDC85 family.</text>
</comment>
<dbReference type="Pfam" id="PF10226">
    <property type="entry name" value="CCDC85"/>
    <property type="match status" value="1"/>
</dbReference>
<dbReference type="PANTHER" id="PTHR13546">
    <property type="entry name" value="RE60986P"/>
    <property type="match status" value="1"/>
</dbReference>
<gene>
    <name evidence="7" type="ORF">ABEB36_004036</name>
</gene>
<comment type="subcellular location">
    <subcellularLocation>
        <location evidence="1">Cell junction</location>
        <location evidence="1">Adherens junction</location>
    </subcellularLocation>
</comment>
<feature type="compositionally biased region" description="Low complexity" evidence="6">
    <location>
        <begin position="17"/>
        <end position="32"/>
    </location>
</feature>
<dbReference type="Proteomes" id="UP001566132">
    <property type="component" value="Unassembled WGS sequence"/>
</dbReference>
<evidence type="ECO:0000256" key="6">
    <source>
        <dbReference type="SAM" id="MobiDB-lite"/>
    </source>
</evidence>
<evidence type="ECO:0000256" key="3">
    <source>
        <dbReference type="ARBA" id="ARBA00022949"/>
    </source>
</evidence>
<evidence type="ECO:0000256" key="2">
    <source>
        <dbReference type="ARBA" id="ARBA00009052"/>
    </source>
</evidence>
<feature type="coiled-coil region" evidence="5">
    <location>
        <begin position="242"/>
        <end position="276"/>
    </location>
</feature>
<dbReference type="AlphaFoldDB" id="A0ABD1F1Z6"/>
<evidence type="ECO:0000256" key="1">
    <source>
        <dbReference type="ARBA" id="ARBA00004536"/>
    </source>
</evidence>
<evidence type="ECO:0000256" key="5">
    <source>
        <dbReference type="SAM" id="Coils"/>
    </source>
</evidence>